<evidence type="ECO:0000313" key="2">
    <source>
        <dbReference type="Proteomes" id="UP001054945"/>
    </source>
</evidence>
<keyword evidence="2" id="KW-1185">Reference proteome</keyword>
<dbReference type="AlphaFoldDB" id="A0AAV4QTP9"/>
<organism evidence="1 2">
    <name type="scientific">Caerostris extrusa</name>
    <name type="common">Bark spider</name>
    <name type="synonym">Caerostris bankana</name>
    <dbReference type="NCBI Taxonomy" id="172846"/>
    <lineage>
        <taxon>Eukaryota</taxon>
        <taxon>Metazoa</taxon>
        <taxon>Ecdysozoa</taxon>
        <taxon>Arthropoda</taxon>
        <taxon>Chelicerata</taxon>
        <taxon>Arachnida</taxon>
        <taxon>Araneae</taxon>
        <taxon>Araneomorphae</taxon>
        <taxon>Entelegynae</taxon>
        <taxon>Araneoidea</taxon>
        <taxon>Araneidae</taxon>
        <taxon>Caerostris</taxon>
    </lineage>
</organism>
<name>A0AAV4QTP9_CAEEX</name>
<sequence>MGFRIGKKSFALERLFHAESAEGGSFVYGWSFSLHAQLTPASFLLVQQPIEASRAVYRYSARSSGCQPHAQPRFQSHALGSAACGIESTFMPYREYSACPLYCATAVSPDHDNDAASEAPLGTLTLFLIRTQLYLERILAQIISAFSLSETKQR</sequence>
<proteinExistence type="predicted"/>
<reference evidence="1 2" key="1">
    <citation type="submission" date="2021-06" db="EMBL/GenBank/DDBJ databases">
        <title>Caerostris extrusa draft genome.</title>
        <authorList>
            <person name="Kono N."/>
            <person name="Arakawa K."/>
        </authorList>
    </citation>
    <scope>NUCLEOTIDE SEQUENCE [LARGE SCALE GENOMIC DNA]</scope>
</reference>
<dbReference type="EMBL" id="BPLR01006939">
    <property type="protein sequence ID" value="GIY13433.1"/>
    <property type="molecule type" value="Genomic_DNA"/>
</dbReference>
<protein>
    <submittedName>
        <fullName evidence="1">Uncharacterized protein</fullName>
    </submittedName>
</protein>
<gene>
    <name evidence="1" type="ORF">CEXT_814291</name>
</gene>
<comment type="caution">
    <text evidence="1">The sequence shown here is derived from an EMBL/GenBank/DDBJ whole genome shotgun (WGS) entry which is preliminary data.</text>
</comment>
<evidence type="ECO:0000313" key="1">
    <source>
        <dbReference type="EMBL" id="GIY13433.1"/>
    </source>
</evidence>
<accession>A0AAV4QTP9</accession>
<dbReference type="Proteomes" id="UP001054945">
    <property type="component" value="Unassembled WGS sequence"/>
</dbReference>